<keyword evidence="2" id="KW-0963">Cytoplasm</keyword>
<dbReference type="GO" id="GO:0070736">
    <property type="term" value="F:protein-glycine ligase activity, initiating"/>
    <property type="evidence" value="ECO:0007669"/>
    <property type="project" value="TreeGrafter"/>
</dbReference>
<dbReference type="Proteomes" id="UP000524007">
    <property type="component" value="Unassembled WGS sequence"/>
</dbReference>
<keyword evidence="6" id="KW-0966">Cell projection</keyword>
<evidence type="ECO:0000256" key="7">
    <source>
        <dbReference type="ARBA" id="ARBA00023212"/>
    </source>
</evidence>
<dbReference type="GO" id="GO:0015630">
    <property type="term" value="C:microtubule cytoskeleton"/>
    <property type="evidence" value="ECO:0007669"/>
    <property type="project" value="TreeGrafter"/>
</dbReference>
<dbReference type="PROSITE" id="PS51221">
    <property type="entry name" value="TTL"/>
    <property type="match status" value="1"/>
</dbReference>
<evidence type="ECO:0000256" key="8">
    <source>
        <dbReference type="ARBA" id="ARBA00048944"/>
    </source>
</evidence>
<feature type="coiled-coil region" evidence="9">
    <location>
        <begin position="312"/>
        <end position="339"/>
    </location>
</feature>
<keyword evidence="9" id="KW-0175">Coiled coil</keyword>
<dbReference type="PANTHER" id="PTHR45870:SF2">
    <property type="entry name" value="TUBULIN MONOGLYCYLASE TTLL3"/>
    <property type="match status" value="1"/>
</dbReference>
<accession>A0A7L1Z920</accession>
<comment type="catalytic activity">
    <reaction evidence="8">
        <text>L-glutamyl-[protein] + glycine + ATP = glycyl-L-glutamyl-[protein] + ADP + phosphate + H(+)</text>
        <dbReference type="Rhea" id="RHEA:67180"/>
        <dbReference type="Rhea" id="RHEA-COMP:10208"/>
        <dbReference type="Rhea" id="RHEA-COMP:17207"/>
        <dbReference type="ChEBI" id="CHEBI:15378"/>
        <dbReference type="ChEBI" id="CHEBI:29973"/>
        <dbReference type="ChEBI" id="CHEBI:30616"/>
        <dbReference type="ChEBI" id="CHEBI:43474"/>
        <dbReference type="ChEBI" id="CHEBI:57305"/>
        <dbReference type="ChEBI" id="CHEBI:167890"/>
        <dbReference type="ChEBI" id="CHEBI:456216"/>
    </reaction>
    <physiologicalReaction direction="left-to-right" evidence="8">
        <dbReference type="Rhea" id="RHEA:67181"/>
    </physiologicalReaction>
</comment>
<dbReference type="EMBL" id="VXBY01000008">
    <property type="protein sequence ID" value="NXP30372.1"/>
    <property type="molecule type" value="Genomic_DNA"/>
</dbReference>
<keyword evidence="6" id="KW-0282">Flagellum</keyword>
<feature type="non-terminal residue" evidence="11">
    <location>
        <position position="606"/>
    </location>
</feature>
<feature type="region of interest" description="Disordered" evidence="10">
    <location>
        <begin position="206"/>
        <end position="236"/>
    </location>
</feature>
<proteinExistence type="predicted"/>
<dbReference type="GO" id="GO:0060271">
    <property type="term" value="P:cilium assembly"/>
    <property type="evidence" value="ECO:0007669"/>
    <property type="project" value="TreeGrafter"/>
</dbReference>
<dbReference type="Gene3D" id="3.30.470.20">
    <property type="entry name" value="ATP-grasp fold, B domain"/>
    <property type="match status" value="1"/>
</dbReference>
<name>A0A7L1Z920_LEILU</name>
<evidence type="ECO:0000313" key="11">
    <source>
        <dbReference type="EMBL" id="NXP30372.1"/>
    </source>
</evidence>
<evidence type="ECO:0000256" key="10">
    <source>
        <dbReference type="SAM" id="MobiDB-lite"/>
    </source>
</evidence>
<dbReference type="GO" id="GO:0003341">
    <property type="term" value="P:cilium movement"/>
    <property type="evidence" value="ECO:0007669"/>
    <property type="project" value="TreeGrafter"/>
</dbReference>
<evidence type="ECO:0000256" key="5">
    <source>
        <dbReference type="ARBA" id="ARBA00022840"/>
    </source>
</evidence>
<dbReference type="AlphaFoldDB" id="A0A7L1Z920"/>
<keyword evidence="7" id="KW-0206">Cytoskeleton</keyword>
<protein>
    <submittedName>
        <fullName evidence="11">TTLL3 monoglycylase</fullName>
    </submittedName>
</protein>
<keyword evidence="5" id="KW-0067">ATP-binding</keyword>
<feature type="region of interest" description="Disordered" evidence="10">
    <location>
        <begin position="42"/>
        <end position="94"/>
    </location>
</feature>
<dbReference type="GO" id="GO:0005930">
    <property type="term" value="C:axoneme"/>
    <property type="evidence" value="ECO:0007669"/>
    <property type="project" value="TreeGrafter"/>
</dbReference>
<feature type="non-terminal residue" evidence="11">
    <location>
        <position position="1"/>
    </location>
</feature>
<evidence type="ECO:0000313" key="12">
    <source>
        <dbReference type="Proteomes" id="UP000524007"/>
    </source>
</evidence>
<gene>
    <name evidence="11" type="primary">Ttll3_0</name>
    <name evidence="11" type="ORF">LEILUT_R01635</name>
</gene>
<dbReference type="PANTHER" id="PTHR45870">
    <property type="entry name" value="TUBULIN MONOGLYCYLASE TTLL3"/>
    <property type="match status" value="1"/>
</dbReference>
<sequence length="606" mass="69550">RLKKARLRVEKAIKEKKIFAVQGPYPIIRRLLRARGWVERKLPRKSRQLKQQPGDQKKQQLEKRAGGGGDKQGKAAPNPREDEDKKEDKEQCTEDSDDIHDLMSYLVQDQVPNFLWTIRLGNIDQELLPRIEMVNRFPRLNALCTKEGLCESLQNLPWFEQVDLNTFFPRCYRLGLTGEQEAFIDDFRLTAARSLLKLALRKVGDGPVGTEQPPISGDAPAPKGPVPQRGSVLRPQGWRRSHVSHPMLSTARLRSPPYPQLVEEALEVCEQHLGILEHQDIDRDTPSPCRTCIVWDHFLREYYRVAHEGARLVLSKEQREQCQDVLRRLEEQLPQLRIEGKLNVWILKPSAKSRGRGIVCTTRLEEVLELTQSCTGSSARVCEWVVQKYVERPLTIFDTKFDIRQWFVVTDWNPLTVWFYRDCYLRFCSRPFSLCNLEPARHLCNVAIQKRYKTLQPDPRVPSDKIWSNTQFQAHLAQLGRADAWKRVIVPGMKAAILNAVRCARDHVSSRKGSFELFGADFLIGKDFQPWLLEINSCPTMSPSSVVTRRLCANVQRDTLRLVLDRKDNPTCSIGAFELLYKEAAVDSCLSVGLQLEVTGCSLKNP</sequence>
<evidence type="ECO:0000256" key="6">
    <source>
        <dbReference type="ARBA" id="ARBA00022846"/>
    </source>
</evidence>
<keyword evidence="6" id="KW-0969">Cilium</keyword>
<dbReference type="InterPro" id="IPR051437">
    <property type="entry name" value="TTLL_monoglycylase"/>
</dbReference>
<evidence type="ECO:0000256" key="2">
    <source>
        <dbReference type="ARBA" id="ARBA00022490"/>
    </source>
</evidence>
<comment type="subcellular location">
    <subcellularLocation>
        <location evidence="1">Cytoplasm</location>
        <location evidence="1">Cytoskeleton</location>
        <location evidence="1">Flagellum axoneme</location>
    </subcellularLocation>
</comment>
<keyword evidence="4" id="KW-0547">Nucleotide-binding</keyword>
<organism evidence="11 12">
    <name type="scientific">Leiothrix lutea</name>
    <name type="common">Red-billed leiothrix</name>
    <name type="synonym">Sylvia lutea</name>
    <dbReference type="NCBI Taxonomy" id="36275"/>
    <lineage>
        <taxon>Eukaryota</taxon>
        <taxon>Metazoa</taxon>
        <taxon>Chordata</taxon>
        <taxon>Craniata</taxon>
        <taxon>Vertebrata</taxon>
        <taxon>Euteleostomi</taxon>
        <taxon>Archelosauria</taxon>
        <taxon>Archosauria</taxon>
        <taxon>Dinosauria</taxon>
        <taxon>Saurischia</taxon>
        <taxon>Theropoda</taxon>
        <taxon>Coelurosauria</taxon>
        <taxon>Aves</taxon>
        <taxon>Neognathae</taxon>
        <taxon>Neoaves</taxon>
        <taxon>Telluraves</taxon>
        <taxon>Australaves</taxon>
        <taxon>Passeriformes</taxon>
        <taxon>Sylvioidea</taxon>
        <taxon>Leiothrichidae</taxon>
        <taxon>Leiothrix</taxon>
    </lineage>
</organism>
<dbReference type="InterPro" id="IPR004344">
    <property type="entry name" value="TTL/TTLL_fam"/>
</dbReference>
<keyword evidence="3" id="KW-0436">Ligase</keyword>
<feature type="compositionally biased region" description="Basic and acidic residues" evidence="10">
    <location>
        <begin position="79"/>
        <end position="92"/>
    </location>
</feature>
<evidence type="ECO:0000256" key="1">
    <source>
        <dbReference type="ARBA" id="ARBA00004611"/>
    </source>
</evidence>
<evidence type="ECO:0000256" key="3">
    <source>
        <dbReference type="ARBA" id="ARBA00022598"/>
    </source>
</evidence>
<dbReference type="FunFam" id="3.30.470.20:FF:000032">
    <property type="entry name" value="tubulin monoglycylase TTLL3 isoform X2"/>
    <property type="match status" value="1"/>
</dbReference>
<feature type="compositionally biased region" description="Basic and acidic residues" evidence="10">
    <location>
        <begin position="55"/>
        <end position="65"/>
    </location>
</feature>
<evidence type="ECO:0000256" key="4">
    <source>
        <dbReference type="ARBA" id="ARBA00022741"/>
    </source>
</evidence>
<keyword evidence="12" id="KW-1185">Reference proteome</keyword>
<reference evidence="11 12" key="1">
    <citation type="submission" date="2019-09" db="EMBL/GenBank/DDBJ databases">
        <title>Bird 10,000 Genomes (B10K) Project - Family phase.</title>
        <authorList>
            <person name="Zhang G."/>
        </authorList>
    </citation>
    <scope>NUCLEOTIDE SEQUENCE [LARGE SCALE GENOMIC DNA]</scope>
    <source>
        <strain evidence="11">B10K-DU-002-43</strain>
        <tissue evidence="11">Muscle</tissue>
    </source>
</reference>
<comment type="caution">
    <text evidence="11">The sequence shown here is derived from an EMBL/GenBank/DDBJ whole genome shotgun (WGS) entry which is preliminary data.</text>
</comment>
<dbReference type="Pfam" id="PF03133">
    <property type="entry name" value="TTL"/>
    <property type="match status" value="1"/>
</dbReference>
<evidence type="ECO:0000256" key="9">
    <source>
        <dbReference type="SAM" id="Coils"/>
    </source>
</evidence>
<dbReference type="GO" id="GO:0005524">
    <property type="term" value="F:ATP binding"/>
    <property type="evidence" value="ECO:0007669"/>
    <property type="project" value="UniProtKB-KW"/>
</dbReference>
<dbReference type="SUPFAM" id="SSF56059">
    <property type="entry name" value="Glutathione synthetase ATP-binding domain-like"/>
    <property type="match status" value="1"/>
</dbReference>